<protein>
    <recommendedName>
        <fullName evidence="5">Flagellar hook-associated protein 2</fullName>
        <shortName evidence="5">HAP2</shortName>
    </recommendedName>
    <alternativeName>
        <fullName evidence="5">Flagellar cap protein</fullName>
    </alternativeName>
</protein>
<keyword evidence="3" id="KW-0175">Coiled coil</keyword>
<evidence type="ECO:0000256" key="3">
    <source>
        <dbReference type="ARBA" id="ARBA00023054"/>
    </source>
</evidence>
<dbReference type="Pfam" id="PF02465">
    <property type="entry name" value="FliD_N"/>
    <property type="match status" value="1"/>
</dbReference>
<evidence type="ECO:0000259" key="8">
    <source>
        <dbReference type="Pfam" id="PF07195"/>
    </source>
</evidence>
<keyword evidence="4 5" id="KW-0975">Bacterial flagellum</keyword>
<comment type="function">
    <text evidence="5">Required for morphogenesis and for the elongation of the flagellar filament by facilitating polymerization of the flagellin monomers at the tip of growing filament. Forms a capping structure, which prevents flagellin subunits (transported through the central channel of the flagellum) from leaking out without polymerization at the distal end.</text>
</comment>
<evidence type="ECO:0000313" key="10">
    <source>
        <dbReference type="Proteomes" id="UP001242314"/>
    </source>
</evidence>
<dbReference type="RefSeq" id="WP_039484656.1">
    <property type="nucleotide sequence ID" value="NZ_JASGWX010000006.1"/>
</dbReference>
<feature type="compositionally biased region" description="Low complexity" evidence="6">
    <location>
        <begin position="76"/>
        <end position="85"/>
    </location>
</feature>
<evidence type="ECO:0000259" key="7">
    <source>
        <dbReference type="Pfam" id="PF02465"/>
    </source>
</evidence>
<sequence>MAISFTGLGSGLAVSDIVDALVNAEQAPAEARLNTTEGKLTTDISAVGALKAALEKVQTSMEALGDNDNYQQRNTSGSDSFISISSDKEAQPGSYNVKVDALAQAHKLSSPAFAADEAIGAGVITIGSGANSFSTVLSATNTLEDLRDQINNGPFTGSDSNDSVIATIVTSDTGQHLVLTSKETGEDNAITITVQDGDGNNTDTGGLSRLAYDVSDADPANHTTNLTQVNAAQNAQITIDGTLTVSSNTNEFTNVIDGVDITAKKLHATDDDLSDISVTENNNNIKTGLNSFITSYNELLELSNNLGASGEGGAGVMAGDSLLRGVMSKLRSEITNPVDLGNGNSLSLSQLGVETDRYGVLTLNTETLDEQIDADVNLVQQFFVGDDDDGFAQSFDEKLSFYTDSDGIIQNRIDSKTNQLDDIDDQRVSLASKMESLSSRLYAQYNAMDLLVASLNNTSSYVQAQLENMPGVVRDNS</sequence>
<feature type="region of interest" description="Disordered" evidence="6">
    <location>
        <begin position="64"/>
        <end position="87"/>
    </location>
</feature>
<dbReference type="PANTHER" id="PTHR30288:SF0">
    <property type="entry name" value="FLAGELLAR HOOK-ASSOCIATED PROTEIN 2"/>
    <property type="match status" value="1"/>
</dbReference>
<keyword evidence="9" id="KW-0969">Cilium</keyword>
<comment type="caution">
    <text evidence="9">The sequence shown here is derived from an EMBL/GenBank/DDBJ whole genome shotgun (WGS) entry which is preliminary data.</text>
</comment>
<name>A0ABT9GEA4_9GAMM</name>
<evidence type="ECO:0000313" key="9">
    <source>
        <dbReference type="EMBL" id="MDP4484209.1"/>
    </source>
</evidence>
<evidence type="ECO:0000256" key="2">
    <source>
        <dbReference type="ARBA" id="ARBA00011255"/>
    </source>
</evidence>
<organism evidence="9 10">
    <name type="scientific">Pseudoalteromonas distincta</name>
    <dbReference type="NCBI Taxonomy" id="77608"/>
    <lineage>
        <taxon>Bacteria</taxon>
        <taxon>Pseudomonadati</taxon>
        <taxon>Pseudomonadota</taxon>
        <taxon>Gammaproteobacteria</taxon>
        <taxon>Alteromonadales</taxon>
        <taxon>Pseudoalteromonadaceae</taxon>
        <taxon>Pseudoalteromonas</taxon>
    </lineage>
</organism>
<keyword evidence="10" id="KW-1185">Reference proteome</keyword>
<dbReference type="Proteomes" id="UP001242314">
    <property type="component" value="Unassembled WGS sequence"/>
</dbReference>
<comment type="similarity">
    <text evidence="1 5">Belongs to the FliD family.</text>
</comment>
<keyword evidence="5" id="KW-0964">Secreted</keyword>
<dbReference type="EMBL" id="JASGWX010000006">
    <property type="protein sequence ID" value="MDP4484209.1"/>
    <property type="molecule type" value="Genomic_DNA"/>
</dbReference>
<evidence type="ECO:0000256" key="6">
    <source>
        <dbReference type="SAM" id="MobiDB-lite"/>
    </source>
</evidence>
<keyword evidence="9" id="KW-0966">Cell projection</keyword>
<proteinExistence type="inferred from homology"/>
<comment type="subunit">
    <text evidence="2 5">Homopentamer.</text>
</comment>
<dbReference type="Pfam" id="PF07195">
    <property type="entry name" value="FliD_C"/>
    <property type="match status" value="1"/>
</dbReference>
<dbReference type="InterPro" id="IPR003481">
    <property type="entry name" value="FliD_N"/>
</dbReference>
<feature type="domain" description="Flagellar hook-associated protein 2 C-terminal" evidence="8">
    <location>
        <begin position="232"/>
        <end position="457"/>
    </location>
</feature>
<dbReference type="PANTHER" id="PTHR30288">
    <property type="entry name" value="FLAGELLAR CAP/ASSEMBLY PROTEIN FLID"/>
    <property type="match status" value="1"/>
</dbReference>
<evidence type="ECO:0000256" key="5">
    <source>
        <dbReference type="RuleBase" id="RU362066"/>
    </source>
</evidence>
<keyword evidence="9" id="KW-0282">Flagellum</keyword>
<feature type="domain" description="Flagellar hook-associated protein 2 N-terminal" evidence="7">
    <location>
        <begin position="10"/>
        <end position="106"/>
    </location>
</feature>
<dbReference type="InterPro" id="IPR010809">
    <property type="entry name" value="FliD_C"/>
</dbReference>
<reference evidence="9 10" key="1">
    <citation type="submission" date="2023-04" db="EMBL/GenBank/DDBJ databases">
        <title>Novel Pseudoalteromonas species isolated from Pacific coral.</title>
        <authorList>
            <person name="Videau P."/>
            <person name="Shlafstein M.D."/>
            <person name="Oline D.K."/>
            <person name="Strangman W.K."/>
            <person name="Hahnke R.L."/>
            <person name="Saw J.H."/>
            <person name="Ushijima B."/>
        </authorList>
    </citation>
    <scope>NUCLEOTIDE SEQUENCE [LARGE SCALE GENOMIC DNA]</scope>
    <source>
        <strain evidence="9 10">LMG 14908</strain>
    </source>
</reference>
<comment type="subcellular location">
    <subcellularLocation>
        <location evidence="5">Secreted</location>
    </subcellularLocation>
    <subcellularLocation>
        <location evidence="5">Bacterial flagellum</location>
    </subcellularLocation>
</comment>
<evidence type="ECO:0000256" key="1">
    <source>
        <dbReference type="ARBA" id="ARBA00009764"/>
    </source>
</evidence>
<accession>A0ABT9GEA4</accession>
<gene>
    <name evidence="9" type="primary">fliD</name>
    <name evidence="9" type="ORF">QDH73_09300</name>
</gene>
<dbReference type="InterPro" id="IPR040026">
    <property type="entry name" value="FliD"/>
</dbReference>
<evidence type="ECO:0000256" key="4">
    <source>
        <dbReference type="ARBA" id="ARBA00023143"/>
    </source>
</evidence>